<evidence type="ECO:0000256" key="3">
    <source>
        <dbReference type="ARBA" id="ARBA00022692"/>
    </source>
</evidence>
<name>A0A415JRY9_9FIRM</name>
<dbReference type="Pfam" id="PF00482">
    <property type="entry name" value="T2SSF"/>
    <property type="match status" value="1"/>
</dbReference>
<keyword evidence="2" id="KW-1003">Cell membrane</keyword>
<dbReference type="Proteomes" id="UP000283721">
    <property type="component" value="Unassembled WGS sequence"/>
</dbReference>
<dbReference type="GO" id="GO:0005886">
    <property type="term" value="C:plasma membrane"/>
    <property type="evidence" value="ECO:0007669"/>
    <property type="project" value="UniProtKB-SubCell"/>
</dbReference>
<dbReference type="EMBL" id="QSES01000024">
    <property type="protein sequence ID" value="RGZ90113.1"/>
    <property type="molecule type" value="Genomic_DNA"/>
</dbReference>
<keyword evidence="3 6" id="KW-0812">Transmembrane</keyword>
<dbReference type="PANTHER" id="PTHR35007:SF2">
    <property type="entry name" value="PILUS ASSEMBLE PROTEIN"/>
    <property type="match status" value="1"/>
</dbReference>
<dbReference type="EMBL" id="QRON01000012">
    <property type="protein sequence ID" value="RHL26755.1"/>
    <property type="molecule type" value="Genomic_DNA"/>
</dbReference>
<evidence type="ECO:0000256" key="4">
    <source>
        <dbReference type="ARBA" id="ARBA00022989"/>
    </source>
</evidence>
<evidence type="ECO:0000256" key="6">
    <source>
        <dbReference type="SAM" id="Phobius"/>
    </source>
</evidence>
<sequence>MFGILDYICWILGLIFTIFWIFLFFKGKKNATLFQGLDEKEYPLKDIYFVGYELLELIKYNYRTKYDRRLRKEISVLKDDKYADYYIRVTRAQQVTLGYTLFTMSFAMYGLAGSMAAVAIFIMFAFVAFYYYGTSASDKIKKRSEELLSDFSNVVSKLALLTNAGLIMRDAWADVAYNGDTTLYKEMQISVDEMKNGVSETEAIYHFGNRCIIPEIKKFASTIIQGIEKGNSELTALLQEQSAETWNLKRQLVKREGEKASSKLLIPMFLMFMGILIMVIVPIFANIGA</sequence>
<reference evidence="10 11" key="1">
    <citation type="submission" date="2018-08" db="EMBL/GenBank/DDBJ databases">
        <title>A genome reference for cultivated species of the human gut microbiota.</title>
        <authorList>
            <person name="Zou Y."/>
            <person name="Xue W."/>
            <person name="Luo G."/>
        </authorList>
    </citation>
    <scope>NUCLEOTIDE SEQUENCE [LARGE SCALE GENOMIC DNA]</scope>
    <source>
        <strain evidence="9 10">AF38-24</strain>
        <strain evidence="8 11">AM47-6BH</strain>
    </source>
</reference>
<evidence type="ECO:0000313" key="10">
    <source>
        <dbReference type="Proteomes" id="UP000283297"/>
    </source>
</evidence>
<evidence type="ECO:0000256" key="1">
    <source>
        <dbReference type="ARBA" id="ARBA00004651"/>
    </source>
</evidence>
<evidence type="ECO:0000256" key="2">
    <source>
        <dbReference type="ARBA" id="ARBA00022475"/>
    </source>
</evidence>
<keyword evidence="5 6" id="KW-0472">Membrane</keyword>
<feature type="transmembrane region" description="Helical" evidence="6">
    <location>
        <begin position="264"/>
        <end position="285"/>
    </location>
</feature>
<dbReference type="RefSeq" id="WP_118370832.1">
    <property type="nucleotide sequence ID" value="NZ_QRON01000012.1"/>
</dbReference>
<dbReference type="PANTHER" id="PTHR35007">
    <property type="entry name" value="INTEGRAL MEMBRANE PROTEIN-RELATED"/>
    <property type="match status" value="1"/>
</dbReference>
<feature type="domain" description="Type II secretion system protein GspF" evidence="7">
    <location>
        <begin position="157"/>
        <end position="282"/>
    </location>
</feature>
<protein>
    <submittedName>
        <fullName evidence="9">Pilus assembly protein TadC</fullName>
    </submittedName>
</protein>
<proteinExistence type="predicted"/>
<comment type="caution">
    <text evidence="9">The sequence shown here is derived from an EMBL/GenBank/DDBJ whole genome shotgun (WGS) entry which is preliminary data.</text>
</comment>
<organism evidence="9 10">
    <name type="scientific">Agathobacter rectalis</name>
    <dbReference type="NCBI Taxonomy" id="39491"/>
    <lineage>
        <taxon>Bacteria</taxon>
        <taxon>Bacillati</taxon>
        <taxon>Bacillota</taxon>
        <taxon>Clostridia</taxon>
        <taxon>Lachnospirales</taxon>
        <taxon>Lachnospiraceae</taxon>
        <taxon>Agathobacter</taxon>
    </lineage>
</organism>
<evidence type="ECO:0000313" key="11">
    <source>
        <dbReference type="Proteomes" id="UP000283721"/>
    </source>
</evidence>
<evidence type="ECO:0000313" key="8">
    <source>
        <dbReference type="EMBL" id="RGZ90113.1"/>
    </source>
</evidence>
<dbReference type="AlphaFoldDB" id="A0A415JRY9"/>
<keyword evidence="4 6" id="KW-1133">Transmembrane helix</keyword>
<feature type="transmembrane region" description="Helical" evidence="6">
    <location>
        <begin position="106"/>
        <end position="133"/>
    </location>
</feature>
<evidence type="ECO:0000259" key="7">
    <source>
        <dbReference type="Pfam" id="PF00482"/>
    </source>
</evidence>
<gene>
    <name evidence="9" type="ORF">DW028_13170</name>
    <name evidence="8" type="ORF">DW967_12120</name>
</gene>
<dbReference type="Proteomes" id="UP000283297">
    <property type="component" value="Unassembled WGS sequence"/>
</dbReference>
<accession>A0A415JRY9</accession>
<feature type="transmembrane region" description="Helical" evidence="6">
    <location>
        <begin position="7"/>
        <end position="25"/>
    </location>
</feature>
<evidence type="ECO:0000256" key="5">
    <source>
        <dbReference type="ARBA" id="ARBA00023136"/>
    </source>
</evidence>
<evidence type="ECO:0000313" key="9">
    <source>
        <dbReference type="EMBL" id="RHL26755.1"/>
    </source>
</evidence>
<comment type="subcellular location">
    <subcellularLocation>
        <location evidence="1">Cell membrane</location>
        <topology evidence="1">Multi-pass membrane protein</topology>
    </subcellularLocation>
</comment>
<dbReference type="InterPro" id="IPR018076">
    <property type="entry name" value="T2SS_GspF_dom"/>
</dbReference>